<dbReference type="SUPFAM" id="SSF53649">
    <property type="entry name" value="Alkaline phosphatase-like"/>
    <property type="match status" value="1"/>
</dbReference>
<evidence type="ECO:0000256" key="6">
    <source>
        <dbReference type="ARBA" id="ARBA00023136"/>
    </source>
</evidence>
<gene>
    <name evidence="10" type="ORF">D2E24_0311</name>
</gene>
<dbReference type="OrthoDB" id="5363296at2"/>
<evidence type="ECO:0000256" key="3">
    <source>
        <dbReference type="ARBA" id="ARBA00022475"/>
    </source>
</evidence>
<comment type="subcellular location">
    <subcellularLocation>
        <location evidence="1">Cell membrane</location>
        <topology evidence="1">Multi-pass membrane protein</topology>
    </subcellularLocation>
</comment>
<dbReference type="Pfam" id="PF00884">
    <property type="entry name" value="Sulfatase"/>
    <property type="match status" value="1"/>
</dbReference>
<keyword evidence="3" id="KW-1003">Cell membrane</keyword>
<comment type="caution">
    <text evidence="10">The sequence shown here is derived from an EMBL/GenBank/DDBJ whole genome shotgun (WGS) entry which is preliminary data.</text>
</comment>
<dbReference type="GO" id="GO:0005886">
    <property type="term" value="C:plasma membrane"/>
    <property type="evidence" value="ECO:0007669"/>
    <property type="project" value="UniProtKB-SubCell"/>
</dbReference>
<evidence type="ECO:0000256" key="1">
    <source>
        <dbReference type="ARBA" id="ARBA00004651"/>
    </source>
</evidence>
<sequence>MRRRATASARRRRRSFPADHHGVVHIPSHVGVHYRSRIPVTIIESAVTDDAAMSADNITTATSPATTADVAEHGDTSAGTSAGMTTDATTESLTVDGTAARAADRPLLPRIKSALAAAKHTVDRVIRSKPVQLVASFFGMLWRLWKKRMRFSYASYAIVFVMADAFAVLALQWSVYSEPTYDDPDAVDATTRIMNSMAGQLTKFVSQMWLEHHMTFLLNFLALAMIYLVVVFLTNRFWVATAVFFAVMSAFAVANRIKVELRSEPIIPADLNFLSSGNGGEIASFIPENDLALVTNAIRMIIVVTVLCVILQILDGRRCVIPFHWWRPLRDRKTIGFNCMRIAALATSVAVLVSFTWNLSIAGTWSYDLAKKWNDAPVLWNAFEDSRNNGPAMNFLRLSHSKTMDKPEDYSKETMLELAERYAKSADRTNEDRANELTDSTVIMVLSETFSDPTRVPGIELLEDPMPNIRAIKEQTTSGLMLSSGLGGGTANIEYQALTGMNLALFHDSLQSPYQELVPLQKNPFSFNQLWNERYGDEASVAFHPYQKNMYLRDTDYKKFGFSKFYTLDSDPQIAHQDRVDNSGYVSDAAAYQSVLDELQQHGSEHRFVQLVTMQNHLPYNGWYADNQFWEYADISQLGDDERFQIDTYAKGISITDQATADFLAQLNQMDEPITVIFYGDHLPSSYTTASADQNNSLVLHETDYFIWSNQASTSSGVKLGTAANYTSSNFFMALASEHMGAKVSPYLEMLSEVSAAVPAMTRLISGNANWGNGSATYLDANGTPLEYDAMSEEAKQLMEDYRLVQYDLTAGKNYLQDTDFLVTH</sequence>
<name>A0A430FW82_9BIFI</name>
<feature type="transmembrane region" description="Helical" evidence="8">
    <location>
        <begin position="237"/>
        <end position="254"/>
    </location>
</feature>
<keyword evidence="11" id="KW-1185">Reference proteome</keyword>
<evidence type="ECO:0000313" key="10">
    <source>
        <dbReference type="EMBL" id="RSX58432.1"/>
    </source>
</evidence>
<dbReference type="CDD" id="cd16015">
    <property type="entry name" value="LTA_synthase"/>
    <property type="match status" value="1"/>
</dbReference>
<feature type="region of interest" description="Disordered" evidence="7">
    <location>
        <begin position="63"/>
        <end position="84"/>
    </location>
</feature>
<dbReference type="PANTHER" id="PTHR47371:SF3">
    <property type="entry name" value="PHOSPHOGLYCEROL TRANSFERASE I"/>
    <property type="match status" value="1"/>
</dbReference>
<feature type="transmembrane region" description="Helical" evidence="8">
    <location>
        <begin position="297"/>
        <end position="314"/>
    </location>
</feature>
<dbReference type="EMBL" id="QXGK01000002">
    <property type="protein sequence ID" value="RSX58432.1"/>
    <property type="molecule type" value="Genomic_DNA"/>
</dbReference>
<feature type="transmembrane region" description="Helical" evidence="8">
    <location>
        <begin position="213"/>
        <end position="230"/>
    </location>
</feature>
<dbReference type="Proteomes" id="UP000287470">
    <property type="component" value="Unassembled WGS sequence"/>
</dbReference>
<keyword evidence="4 8" id="KW-0812">Transmembrane</keyword>
<evidence type="ECO:0000256" key="8">
    <source>
        <dbReference type="SAM" id="Phobius"/>
    </source>
</evidence>
<keyword evidence="6 8" id="KW-0472">Membrane</keyword>
<evidence type="ECO:0000256" key="4">
    <source>
        <dbReference type="ARBA" id="ARBA00022692"/>
    </source>
</evidence>
<dbReference type="PANTHER" id="PTHR47371">
    <property type="entry name" value="LIPOTEICHOIC ACID SYNTHASE"/>
    <property type="match status" value="1"/>
</dbReference>
<comment type="pathway">
    <text evidence="2">Cell wall biogenesis; lipoteichoic acid biosynthesis.</text>
</comment>
<accession>A0A430FW82</accession>
<dbReference type="AlphaFoldDB" id="A0A430FW82"/>
<dbReference type="Gene3D" id="3.40.720.10">
    <property type="entry name" value="Alkaline Phosphatase, subunit A"/>
    <property type="match status" value="1"/>
</dbReference>
<reference evidence="10 11" key="1">
    <citation type="submission" date="2018-09" db="EMBL/GenBank/DDBJ databases">
        <title>Characterization of the phylogenetic diversity of five novel species belonging to the genus Bifidobacterium.</title>
        <authorList>
            <person name="Lugli G.A."/>
            <person name="Duranti S."/>
            <person name="Milani C."/>
        </authorList>
    </citation>
    <scope>NUCLEOTIDE SEQUENCE [LARGE SCALE GENOMIC DNA]</scope>
    <source>
        <strain evidence="10 11">2033B</strain>
    </source>
</reference>
<keyword evidence="5 8" id="KW-1133">Transmembrane helix</keyword>
<protein>
    <submittedName>
        <fullName evidence="10">Arylsulfatase</fullName>
    </submittedName>
</protein>
<organism evidence="10 11">
    <name type="scientific">Bifidobacterium samirii</name>
    <dbReference type="NCBI Taxonomy" id="2306974"/>
    <lineage>
        <taxon>Bacteria</taxon>
        <taxon>Bacillati</taxon>
        <taxon>Actinomycetota</taxon>
        <taxon>Actinomycetes</taxon>
        <taxon>Bifidobacteriales</taxon>
        <taxon>Bifidobacteriaceae</taxon>
        <taxon>Bifidobacterium</taxon>
    </lineage>
</organism>
<proteinExistence type="predicted"/>
<evidence type="ECO:0000256" key="5">
    <source>
        <dbReference type="ARBA" id="ARBA00022989"/>
    </source>
</evidence>
<evidence type="ECO:0000256" key="7">
    <source>
        <dbReference type="SAM" id="MobiDB-lite"/>
    </source>
</evidence>
<evidence type="ECO:0000256" key="2">
    <source>
        <dbReference type="ARBA" id="ARBA00004936"/>
    </source>
</evidence>
<feature type="transmembrane region" description="Helical" evidence="8">
    <location>
        <begin position="335"/>
        <end position="357"/>
    </location>
</feature>
<feature type="domain" description="Sulfatase N-terminal" evidence="9">
    <location>
        <begin position="441"/>
        <end position="741"/>
    </location>
</feature>
<dbReference type="InterPro" id="IPR017850">
    <property type="entry name" value="Alkaline_phosphatase_core_sf"/>
</dbReference>
<evidence type="ECO:0000313" key="11">
    <source>
        <dbReference type="Proteomes" id="UP000287470"/>
    </source>
</evidence>
<dbReference type="InterPro" id="IPR050448">
    <property type="entry name" value="OpgB/LTA_synthase_biosynth"/>
</dbReference>
<dbReference type="InterPro" id="IPR000917">
    <property type="entry name" value="Sulfatase_N"/>
</dbReference>
<evidence type="ECO:0000259" key="9">
    <source>
        <dbReference type="Pfam" id="PF00884"/>
    </source>
</evidence>
<feature type="transmembrane region" description="Helical" evidence="8">
    <location>
        <begin position="153"/>
        <end position="175"/>
    </location>
</feature>